<dbReference type="PANTHER" id="PTHR38815:SF1">
    <property type="entry name" value="DUF373 FAMILY PROTEIN"/>
    <property type="match status" value="1"/>
</dbReference>
<dbReference type="OrthoDB" id="31282at2157"/>
<dbReference type="InterPro" id="IPR007254">
    <property type="entry name" value="DUF373"/>
</dbReference>
<evidence type="ECO:0000256" key="1">
    <source>
        <dbReference type="SAM" id="Phobius"/>
    </source>
</evidence>
<dbReference type="Proteomes" id="UP000765891">
    <property type="component" value="Unassembled WGS sequence"/>
</dbReference>
<dbReference type="EMBL" id="JAGGKO010000003">
    <property type="protein sequence ID" value="MBP1955213.1"/>
    <property type="molecule type" value="Genomic_DNA"/>
</dbReference>
<keyword evidence="1" id="KW-0812">Transmembrane</keyword>
<reference evidence="2" key="1">
    <citation type="submission" date="2021-03" db="EMBL/GenBank/DDBJ databases">
        <title>Genomic Encyclopedia of Type Strains, Phase IV (KMG-IV): sequencing the most valuable type-strain genomes for metagenomic binning, comparative biology and taxonomic classification.</title>
        <authorList>
            <person name="Goeker M."/>
        </authorList>
    </citation>
    <scope>NUCLEOTIDE SEQUENCE</scope>
    <source>
        <strain evidence="2">DSM 22443</strain>
    </source>
</reference>
<name>A0A8T4GSL3_9EURY</name>
<comment type="caution">
    <text evidence="2">The sequence shown here is derived from an EMBL/GenBank/DDBJ whole genome shotgun (WGS) entry which is preliminary data.</text>
</comment>
<gene>
    <name evidence="2" type="ORF">J2752_002125</name>
</gene>
<feature type="transmembrane region" description="Helical" evidence="1">
    <location>
        <begin position="343"/>
        <end position="361"/>
    </location>
</feature>
<feature type="transmembrane region" description="Helical" evidence="1">
    <location>
        <begin position="250"/>
        <end position="272"/>
    </location>
</feature>
<dbReference type="PANTHER" id="PTHR38815">
    <property type="entry name" value="HYPOTHETICAL MEMBRANE PROTEIN, CONSERVED, DUF373 FAMILY"/>
    <property type="match status" value="1"/>
</dbReference>
<feature type="transmembrane region" description="Helical" evidence="1">
    <location>
        <begin position="293"/>
        <end position="315"/>
    </location>
</feature>
<keyword evidence="1" id="KW-0472">Membrane</keyword>
<feature type="transmembrane region" description="Helical" evidence="1">
    <location>
        <begin position="223"/>
        <end position="244"/>
    </location>
</feature>
<dbReference type="Pfam" id="PF04123">
    <property type="entry name" value="DUF373"/>
    <property type="match status" value="1"/>
</dbReference>
<dbReference type="AlphaFoldDB" id="A0A8T4GSL3"/>
<dbReference type="RefSeq" id="WP_188872086.1">
    <property type="nucleotide sequence ID" value="NZ_BMOO01000004.1"/>
</dbReference>
<proteinExistence type="predicted"/>
<organism evidence="2 3">
    <name type="scientific">Halarchaeum rubridurum</name>
    <dbReference type="NCBI Taxonomy" id="489911"/>
    <lineage>
        <taxon>Archaea</taxon>
        <taxon>Methanobacteriati</taxon>
        <taxon>Methanobacteriota</taxon>
        <taxon>Stenosarchaea group</taxon>
        <taxon>Halobacteria</taxon>
        <taxon>Halobacteriales</taxon>
        <taxon>Halobacteriaceae</taxon>
    </lineage>
</organism>
<sequence length="375" mass="38806">MRTLVVCVDRAGDVARSTEVALPVVGRDAVESLVVDLGYRDPEDSTVNCLLEALRVGADVEDGGDEAVVAVVSGAADTAVGADRALAAQLDELVAAHDPDTAVVVIDTAGDEGVVPLVESRVPVDAVDRVVVRQARDIESTYYLLKQFLADEELRESVLVPLGVVLLVFPVLLTVTGSLALAIASITAVIGAFLLYKGLSVDERLGAVSSQAREALYSGRVSIVTYVIAAGLTLVGAFAGALGVSGLGDAGAFVAAMAFVYHSVPWLALAALAGATGRLTDEFIREEGVRASYLNLPFGAVSVGLVVRGFSAYFVEQAGVIAPVHTPALPLVAASVLSPEERLTAYVLLGVLVSLVGIRVSSRLTADGRGRDETP</sequence>
<keyword evidence="1" id="KW-1133">Transmembrane helix</keyword>
<feature type="transmembrane region" description="Helical" evidence="1">
    <location>
        <begin position="154"/>
        <end position="173"/>
    </location>
</feature>
<accession>A0A8T4GSL3</accession>
<feature type="transmembrane region" description="Helical" evidence="1">
    <location>
        <begin position="179"/>
        <end position="196"/>
    </location>
</feature>
<protein>
    <submittedName>
        <fullName evidence="2">Putative membrane protein</fullName>
    </submittedName>
</protein>
<evidence type="ECO:0000313" key="2">
    <source>
        <dbReference type="EMBL" id="MBP1955213.1"/>
    </source>
</evidence>
<evidence type="ECO:0000313" key="3">
    <source>
        <dbReference type="Proteomes" id="UP000765891"/>
    </source>
</evidence>